<evidence type="ECO:0000259" key="3">
    <source>
        <dbReference type="Pfam" id="PF13828"/>
    </source>
</evidence>
<dbReference type="Pfam" id="PF13845">
    <property type="entry name" value="Septum_form"/>
    <property type="match status" value="1"/>
</dbReference>
<dbReference type="Proteomes" id="UP000075025">
    <property type="component" value="Unassembled WGS sequence"/>
</dbReference>
<reference evidence="5 6" key="1">
    <citation type="journal article" date="2016" name="Front. Microbiol.">
        <title>Genomic Resource of Rice Seed Associated Bacteria.</title>
        <authorList>
            <person name="Midha S."/>
            <person name="Bansal K."/>
            <person name="Sharma S."/>
            <person name="Kumar N."/>
            <person name="Patil P.P."/>
            <person name="Chaudhry V."/>
            <person name="Patil P.B."/>
        </authorList>
    </citation>
    <scope>NUCLEOTIDE SEQUENCE [LARGE SCALE GENOMIC DNA]</scope>
    <source>
        <strain evidence="5 6">NS220</strain>
    </source>
</reference>
<keyword evidence="2" id="KW-0472">Membrane</keyword>
<protein>
    <recommendedName>
        <fullName evidence="7">Septum formation-related domain-containing protein</fullName>
    </recommendedName>
</protein>
<feature type="domain" description="Septum formation-related" evidence="4">
    <location>
        <begin position="281"/>
        <end position="374"/>
    </location>
</feature>
<evidence type="ECO:0008006" key="7">
    <source>
        <dbReference type="Google" id="ProtNLM"/>
    </source>
</evidence>
<dbReference type="Pfam" id="PF13828">
    <property type="entry name" value="DUF4190"/>
    <property type="match status" value="1"/>
</dbReference>
<organism evidence="5 6">
    <name type="scientific">Microbacterium testaceum</name>
    <name type="common">Aureobacterium testaceum</name>
    <name type="synonym">Brevibacterium testaceum</name>
    <dbReference type="NCBI Taxonomy" id="2033"/>
    <lineage>
        <taxon>Bacteria</taxon>
        <taxon>Bacillati</taxon>
        <taxon>Actinomycetota</taxon>
        <taxon>Actinomycetes</taxon>
        <taxon>Micrococcales</taxon>
        <taxon>Microbacteriaceae</taxon>
        <taxon>Microbacterium</taxon>
    </lineage>
</organism>
<dbReference type="OrthoDB" id="3628931at2"/>
<sequence length="389" mass="39343">MPEPILLHLTLPAGPARDAVASALVEQGFTVQPTATGSLDVSRGSLGTTLIAGAFAGQDMHVRFDVHVTDGPEGAVVEFVHSAAGGFFKGGAVGAVKAGDVVREAAHRTGVRLAEQGLVQGAVPVPPAPEGVPAPADAPGAEGAAPAAPPYTGSPYGEAQPGGVPAYAASASIPPPVDYANRTNVVSIFALVLGFLVPIGGIIAGVVGLSQVKRTGEKGRGLAIAGIIVGSVMTLLTIVGVILFFVFVALGAAEEAQSTDDGGFFDPNQNAPTEFLSLQVGQCLDDVSSGFITSDNLVDCGLPHTYEVFGGFTVPDGAFPGDDAITASAQEQCDAAFQSYIGVSYADSTLEYNYIGPSSETWAQGDREISCLVTDPAGETTGSLQGSAR</sequence>
<dbReference type="InterPro" id="IPR026004">
    <property type="entry name" value="Septum_form"/>
</dbReference>
<dbReference type="RefSeq" id="WP_058623256.1">
    <property type="nucleotide sequence ID" value="NZ_LDRT01000035.1"/>
</dbReference>
<gene>
    <name evidence="5" type="ORF">NS220_06435</name>
</gene>
<feature type="region of interest" description="Disordered" evidence="1">
    <location>
        <begin position="125"/>
        <end position="155"/>
    </location>
</feature>
<feature type="domain" description="DUF4190" evidence="3">
    <location>
        <begin position="185"/>
        <end position="239"/>
    </location>
</feature>
<name>A0A147EYJ8_MICTE</name>
<comment type="caution">
    <text evidence="5">The sequence shown here is derived from an EMBL/GenBank/DDBJ whole genome shotgun (WGS) entry which is preliminary data.</text>
</comment>
<evidence type="ECO:0000256" key="1">
    <source>
        <dbReference type="SAM" id="MobiDB-lite"/>
    </source>
</evidence>
<dbReference type="EMBL" id="LDRT01000035">
    <property type="protein sequence ID" value="KTR95311.1"/>
    <property type="molecule type" value="Genomic_DNA"/>
</dbReference>
<feature type="transmembrane region" description="Helical" evidence="2">
    <location>
        <begin position="221"/>
        <end position="250"/>
    </location>
</feature>
<feature type="compositionally biased region" description="Low complexity" evidence="1">
    <location>
        <begin position="133"/>
        <end position="146"/>
    </location>
</feature>
<dbReference type="PATRIC" id="fig|2033.6.peg.2262"/>
<evidence type="ECO:0000259" key="4">
    <source>
        <dbReference type="Pfam" id="PF13845"/>
    </source>
</evidence>
<dbReference type="InterPro" id="IPR025241">
    <property type="entry name" value="DUF4190"/>
</dbReference>
<dbReference type="AlphaFoldDB" id="A0A147EYJ8"/>
<evidence type="ECO:0000313" key="5">
    <source>
        <dbReference type="EMBL" id="KTR95311.1"/>
    </source>
</evidence>
<keyword evidence="2" id="KW-0812">Transmembrane</keyword>
<proteinExistence type="predicted"/>
<keyword evidence="2" id="KW-1133">Transmembrane helix</keyword>
<accession>A0A147EYJ8</accession>
<evidence type="ECO:0000256" key="2">
    <source>
        <dbReference type="SAM" id="Phobius"/>
    </source>
</evidence>
<feature type="transmembrane region" description="Helical" evidence="2">
    <location>
        <begin position="185"/>
        <end position="209"/>
    </location>
</feature>
<evidence type="ECO:0000313" key="6">
    <source>
        <dbReference type="Proteomes" id="UP000075025"/>
    </source>
</evidence>